<dbReference type="Gene3D" id="3.30.450.180">
    <property type="match status" value="1"/>
</dbReference>
<dbReference type="EMBL" id="BONW01000035">
    <property type="protein sequence ID" value="GIG91280.1"/>
    <property type="molecule type" value="Genomic_DNA"/>
</dbReference>
<sequence length="284" mass="31167">MASESPVVARRRREQLRDFLRTRRARLTPGDVGMAAGGRRRTPGLRREEVAVLAGVGVSWYTWLEQGRDINVSVEVLDAIGRALRLTGPEREHLYLLAGLHPPRPGGAGAAPVTSELWQLLDAWAPRPAVLRDRYWNLLAVNGAARTVFGYGDTDHNCLITFFTSARYRDVCLEWASAAPAVVAAFRADAAHCPGDPEFGRVVDDLHAVSPEFAELWARHDVGVPGQVVKAVRHPEVGDLFLDTTTLAVVDHPDWYLELSHPRSGTGTGARLERLLPTRAAVPV</sequence>
<dbReference type="Gene3D" id="1.10.260.40">
    <property type="entry name" value="lambda repressor-like DNA-binding domains"/>
    <property type="match status" value="1"/>
</dbReference>
<dbReference type="Proteomes" id="UP000646749">
    <property type="component" value="Unassembled WGS sequence"/>
</dbReference>
<evidence type="ECO:0000259" key="1">
    <source>
        <dbReference type="SMART" id="SM00530"/>
    </source>
</evidence>
<keyword evidence="3" id="KW-1185">Reference proteome</keyword>
<dbReference type="PANTHER" id="PTHR35010:SF3">
    <property type="entry name" value="BLL4873 PROTEIN"/>
    <property type="match status" value="1"/>
</dbReference>
<dbReference type="RefSeq" id="WP_203869676.1">
    <property type="nucleotide sequence ID" value="NZ_BONW01000035.1"/>
</dbReference>
<dbReference type="CDD" id="cd00093">
    <property type="entry name" value="HTH_XRE"/>
    <property type="match status" value="1"/>
</dbReference>
<evidence type="ECO:0000313" key="3">
    <source>
        <dbReference type="Proteomes" id="UP000646749"/>
    </source>
</evidence>
<dbReference type="SUPFAM" id="SSF47413">
    <property type="entry name" value="lambda repressor-like DNA-binding domains"/>
    <property type="match status" value="1"/>
</dbReference>
<gene>
    <name evidence="2" type="ORF">Pen02_62160</name>
</gene>
<protein>
    <submittedName>
        <fullName evidence="2">Transcriptional regulator</fullName>
    </submittedName>
</protein>
<dbReference type="SMART" id="SM00530">
    <property type="entry name" value="HTH_XRE"/>
    <property type="match status" value="1"/>
</dbReference>
<dbReference type="Pfam" id="PF17765">
    <property type="entry name" value="MLTR_LBD"/>
    <property type="match status" value="1"/>
</dbReference>
<organism evidence="2 3">
    <name type="scientific">Plantactinospora endophytica</name>
    <dbReference type="NCBI Taxonomy" id="673535"/>
    <lineage>
        <taxon>Bacteria</taxon>
        <taxon>Bacillati</taxon>
        <taxon>Actinomycetota</taxon>
        <taxon>Actinomycetes</taxon>
        <taxon>Micromonosporales</taxon>
        <taxon>Micromonosporaceae</taxon>
        <taxon>Plantactinospora</taxon>
    </lineage>
</organism>
<comment type="caution">
    <text evidence="2">The sequence shown here is derived from an EMBL/GenBank/DDBJ whole genome shotgun (WGS) entry which is preliminary data.</text>
</comment>
<name>A0ABQ4E9D5_9ACTN</name>
<proteinExistence type="predicted"/>
<dbReference type="InterPro" id="IPR010982">
    <property type="entry name" value="Lambda_DNA-bd_dom_sf"/>
</dbReference>
<evidence type="ECO:0000313" key="2">
    <source>
        <dbReference type="EMBL" id="GIG91280.1"/>
    </source>
</evidence>
<accession>A0ABQ4E9D5</accession>
<dbReference type="InterPro" id="IPR001387">
    <property type="entry name" value="Cro/C1-type_HTH"/>
</dbReference>
<feature type="domain" description="HTH cro/C1-type" evidence="1">
    <location>
        <begin position="19"/>
        <end position="91"/>
    </location>
</feature>
<dbReference type="InterPro" id="IPR041413">
    <property type="entry name" value="MLTR_LBD"/>
</dbReference>
<dbReference type="PANTHER" id="PTHR35010">
    <property type="entry name" value="BLL4672 PROTEIN-RELATED"/>
    <property type="match status" value="1"/>
</dbReference>
<dbReference type="Pfam" id="PF13560">
    <property type="entry name" value="HTH_31"/>
    <property type="match status" value="1"/>
</dbReference>
<reference evidence="2 3" key="1">
    <citation type="submission" date="2021-01" db="EMBL/GenBank/DDBJ databases">
        <title>Whole genome shotgun sequence of Plantactinospora endophytica NBRC 110450.</title>
        <authorList>
            <person name="Komaki H."/>
            <person name="Tamura T."/>
        </authorList>
    </citation>
    <scope>NUCLEOTIDE SEQUENCE [LARGE SCALE GENOMIC DNA]</scope>
    <source>
        <strain evidence="2 3">NBRC 110450</strain>
    </source>
</reference>